<dbReference type="GO" id="GO:0006508">
    <property type="term" value="P:proteolysis"/>
    <property type="evidence" value="ECO:0007669"/>
    <property type="project" value="InterPro"/>
</dbReference>
<dbReference type="OrthoDB" id="449091at2759"/>
<evidence type="ECO:0000256" key="1">
    <source>
        <dbReference type="ARBA" id="ARBA00022729"/>
    </source>
</evidence>
<comment type="caution">
    <text evidence="3">The sequence shown here is derived from an EMBL/GenBank/DDBJ whole genome shotgun (WGS) entry which is preliminary data.</text>
</comment>
<feature type="domain" description="Peptidase S9 prolyl oligopeptidase catalytic" evidence="2">
    <location>
        <begin position="439"/>
        <end position="593"/>
    </location>
</feature>
<accession>A0A1V8SGM7</accession>
<gene>
    <name evidence="3" type="ORF">B0A48_15574</name>
</gene>
<dbReference type="InterPro" id="IPR029058">
    <property type="entry name" value="AB_hydrolase_fold"/>
</dbReference>
<dbReference type="AlphaFoldDB" id="A0A1V8SGM7"/>
<protein>
    <recommendedName>
        <fullName evidence="2">Peptidase S9 prolyl oligopeptidase catalytic domain-containing protein</fullName>
    </recommendedName>
</protein>
<dbReference type="InterPro" id="IPR050955">
    <property type="entry name" value="Plant_Biomass_Hydrol_Est"/>
</dbReference>
<dbReference type="PANTHER" id="PTHR43037:SF4">
    <property type="entry name" value="PEPTIDASE S9 PROLYL OLIGOPEPTIDASE CATALYTIC DOMAIN-CONTAINING PROTEIN"/>
    <property type="match status" value="1"/>
</dbReference>
<dbReference type="SUPFAM" id="SSF53474">
    <property type="entry name" value="alpha/beta-Hydrolases"/>
    <property type="match status" value="1"/>
</dbReference>
<evidence type="ECO:0000313" key="4">
    <source>
        <dbReference type="Proteomes" id="UP000192596"/>
    </source>
</evidence>
<name>A0A1V8SGM7_9PEZI</name>
<dbReference type="Pfam" id="PF00326">
    <property type="entry name" value="Peptidase_S9"/>
    <property type="match status" value="1"/>
</dbReference>
<dbReference type="EMBL" id="NAJO01000047">
    <property type="protein sequence ID" value="OQN98295.1"/>
    <property type="molecule type" value="Genomic_DNA"/>
</dbReference>
<keyword evidence="4" id="KW-1185">Reference proteome</keyword>
<organism evidence="3 4">
    <name type="scientific">Cryoendolithus antarcticus</name>
    <dbReference type="NCBI Taxonomy" id="1507870"/>
    <lineage>
        <taxon>Eukaryota</taxon>
        <taxon>Fungi</taxon>
        <taxon>Dikarya</taxon>
        <taxon>Ascomycota</taxon>
        <taxon>Pezizomycotina</taxon>
        <taxon>Dothideomycetes</taxon>
        <taxon>Dothideomycetidae</taxon>
        <taxon>Cladosporiales</taxon>
        <taxon>Cladosporiaceae</taxon>
        <taxon>Cryoendolithus</taxon>
    </lineage>
</organism>
<dbReference type="InterPro" id="IPR001375">
    <property type="entry name" value="Peptidase_S9_cat"/>
</dbReference>
<evidence type="ECO:0000313" key="3">
    <source>
        <dbReference type="EMBL" id="OQN98295.1"/>
    </source>
</evidence>
<dbReference type="InParanoid" id="A0A1V8SGM7"/>
<sequence length="990" mass="110741">MHSSILSNALLLQSCIGMDTSTQRDSALRRSDVSFASQWHVLGPFQTGTREAAWGADALELHGAFHALEYDSNVSFPSSLAANGTVHWNFTAASVVGGTDHLPQVDLTVRFPEVDWKFQQQVYGWAALQWQAWVRGEFTVHDTEPATFTFQADAVLEYWIDDDHHWGGDFYETRRAPLVLHLEPGLHRIDLRVIREVRAMGGITDDPRVDLRLQLYKQDSTKPLVQCGSVLVSDFITPSPEYKDSIMSAGGFANWYSSILLRNNAASGEITIENISMQDDKLAEYWAVALVSTSPTMLMPGQSRPVGFTIRSRNYEYVNHIPESFAIRMHYSLRDVGQAHSAAPHFLEAQFPVQHRDVYETHKFTYLHPSGIVSYAMLRPPKPNIWKRCKAEHGHIPILLALHGAGVEADSDLSRQSFDGYPDVCAWTLIPSGVTPWCGDDWHIFAQRDIQAAVSAVVSWGQDVGWKGPYVDPGTWLLAGHSNGGQGAWATLLHHPDRILAAAPISGYSSIQNYVPYHFWHSAQAGKMAVIQSTLERWRHELLLANAKDIPLLQQHGGADDNVPPYHSRLIHQLLPEAAWHSTYHEIPNMPHWWTGIMTTPQLRSFIEAHLPPNYSSRAREHEFYHPTTLDFELVTASPADTDTKRGFKIQLLEVPGRLGRIRVRLDAGKNRVELRTSNVRALRVPDWFWYCEHITIDGQEMNEDNPGHYRVAVPKTPTIPQFDLNGDQVVELVREPAERDPVKDKRLEQLPHLWRQSTRDESKWMLASDSVHASPDYIGEAPSSLTRWGRQLGSIESILRTDGPFNIVANLPTSSISLEDESEGSLELKRLALQVSRNLQTYLYADSIIRTCNDTEGASSDEHISALRSTGNIISLAIGNSLPKLAKAHIEHAIEITDPSTITVKDSFGYSHVYSNALYPGLGAIFLRPLSAERLELVVWGAETTGLRRAARLIPMMTGIGVPDFVVLDGTSAWKGVEGALALGFMDEN</sequence>
<dbReference type="PANTHER" id="PTHR43037">
    <property type="entry name" value="UNNAMED PRODUCT-RELATED"/>
    <property type="match status" value="1"/>
</dbReference>
<evidence type="ECO:0000259" key="2">
    <source>
        <dbReference type="Pfam" id="PF00326"/>
    </source>
</evidence>
<dbReference type="STRING" id="1507870.A0A1V8SGM7"/>
<keyword evidence="1" id="KW-0732">Signal</keyword>
<proteinExistence type="predicted"/>
<dbReference type="Proteomes" id="UP000192596">
    <property type="component" value="Unassembled WGS sequence"/>
</dbReference>
<reference evidence="4" key="1">
    <citation type="submission" date="2017-03" db="EMBL/GenBank/DDBJ databases">
        <title>Genomes of endolithic fungi from Antarctica.</title>
        <authorList>
            <person name="Coleine C."/>
            <person name="Masonjones S."/>
            <person name="Stajich J.E."/>
        </authorList>
    </citation>
    <scope>NUCLEOTIDE SEQUENCE [LARGE SCALE GENOMIC DNA]</scope>
    <source>
        <strain evidence="4">CCFEE 5527</strain>
    </source>
</reference>
<dbReference type="Gene3D" id="3.40.50.1820">
    <property type="entry name" value="alpha/beta hydrolase"/>
    <property type="match status" value="1"/>
</dbReference>
<dbReference type="GO" id="GO:0008236">
    <property type="term" value="F:serine-type peptidase activity"/>
    <property type="evidence" value="ECO:0007669"/>
    <property type="project" value="InterPro"/>
</dbReference>